<name>A0A4Y8WJG9_9VIBR</name>
<dbReference type="Pfam" id="PF00501">
    <property type="entry name" value="AMP-binding"/>
    <property type="match status" value="1"/>
</dbReference>
<organism evidence="3 4">
    <name type="scientific">Vibrio ouci</name>
    <dbReference type="NCBI Taxonomy" id="2499078"/>
    <lineage>
        <taxon>Bacteria</taxon>
        <taxon>Pseudomonadati</taxon>
        <taxon>Pseudomonadota</taxon>
        <taxon>Gammaproteobacteria</taxon>
        <taxon>Vibrionales</taxon>
        <taxon>Vibrionaceae</taxon>
        <taxon>Vibrio</taxon>
    </lineage>
</organism>
<dbReference type="GO" id="GO:0005737">
    <property type="term" value="C:cytoplasm"/>
    <property type="evidence" value="ECO:0007669"/>
    <property type="project" value="TreeGrafter"/>
</dbReference>
<dbReference type="PANTHER" id="PTHR45527:SF1">
    <property type="entry name" value="FATTY ACID SYNTHASE"/>
    <property type="match status" value="1"/>
</dbReference>
<dbReference type="PROSITE" id="PS00455">
    <property type="entry name" value="AMP_BINDING"/>
    <property type="match status" value="1"/>
</dbReference>
<evidence type="ECO:0000259" key="2">
    <source>
        <dbReference type="Pfam" id="PF13193"/>
    </source>
</evidence>
<dbReference type="GO" id="GO:0043041">
    <property type="term" value="P:amino acid activation for nonribosomal peptide biosynthetic process"/>
    <property type="evidence" value="ECO:0007669"/>
    <property type="project" value="TreeGrafter"/>
</dbReference>
<dbReference type="InterPro" id="IPR045851">
    <property type="entry name" value="AMP-bd_C_sf"/>
</dbReference>
<dbReference type="InterPro" id="IPR010071">
    <property type="entry name" value="AA_adenyl_dom"/>
</dbReference>
<dbReference type="Proteomes" id="UP000297753">
    <property type="component" value="Unassembled WGS sequence"/>
</dbReference>
<accession>A0A4Y8WJG9</accession>
<dbReference type="RefSeq" id="WP_134834849.1">
    <property type="nucleotide sequence ID" value="NZ_SATR01000007.1"/>
</dbReference>
<dbReference type="SUPFAM" id="SSF56801">
    <property type="entry name" value="Acetyl-CoA synthetase-like"/>
    <property type="match status" value="1"/>
</dbReference>
<protein>
    <submittedName>
        <fullName evidence="3">Amino acid adenylation domain-containing protein</fullName>
    </submittedName>
</protein>
<feature type="domain" description="AMP-binding enzyme C-terminal" evidence="2">
    <location>
        <begin position="418"/>
        <end position="487"/>
    </location>
</feature>
<dbReference type="Pfam" id="PF13193">
    <property type="entry name" value="AMP-binding_C"/>
    <property type="match status" value="1"/>
</dbReference>
<dbReference type="Gene3D" id="3.30.300.30">
    <property type="match status" value="1"/>
</dbReference>
<proteinExistence type="predicted"/>
<dbReference type="InterPro" id="IPR020845">
    <property type="entry name" value="AMP-binding_CS"/>
</dbReference>
<dbReference type="InterPro" id="IPR025110">
    <property type="entry name" value="AMP-bd_C"/>
</dbReference>
<gene>
    <name evidence="3" type="ORF">ELS82_06975</name>
</gene>
<dbReference type="InterPro" id="IPR000873">
    <property type="entry name" value="AMP-dep_synth/lig_dom"/>
</dbReference>
<dbReference type="InterPro" id="IPR042099">
    <property type="entry name" value="ANL_N_sf"/>
</dbReference>
<dbReference type="EMBL" id="SATR01000007">
    <property type="protein sequence ID" value="TFH92401.1"/>
    <property type="molecule type" value="Genomic_DNA"/>
</dbReference>
<comment type="caution">
    <text evidence="3">The sequence shown here is derived from an EMBL/GenBank/DDBJ whole genome shotgun (WGS) entry which is preliminary data.</text>
</comment>
<feature type="domain" description="AMP-dependent synthetase/ligase" evidence="1">
    <location>
        <begin position="10"/>
        <end position="357"/>
    </location>
</feature>
<evidence type="ECO:0000259" key="1">
    <source>
        <dbReference type="Pfam" id="PF00501"/>
    </source>
</evidence>
<dbReference type="OrthoDB" id="9757559at2"/>
<dbReference type="GO" id="GO:0031177">
    <property type="term" value="F:phosphopantetheine binding"/>
    <property type="evidence" value="ECO:0007669"/>
    <property type="project" value="TreeGrafter"/>
</dbReference>
<evidence type="ECO:0000313" key="3">
    <source>
        <dbReference type="EMBL" id="TFH92401.1"/>
    </source>
</evidence>
<sequence length="501" mass="55580">MKKNNLLSLFSESVSRFPDKHAIAIDGNRLTYSELDLRSDFVATAIEKSDGSSKRVALFLPKAIGIYPAIIGTLKCNKSYVPLSLGYPVDRIKKILADGDIDTLIVDNTTLELLDDAILSSQLVINIESDVPTTALRRKTQLNNDSEAYVLYTSGTTGDPKGIPITHGNVVNYVSRINTVFAFNEEDRFSHLFDLTFDLSVHDMFVCWSNGACLYPATKADLLLPDLYVKRNAITVWFSVPSLAVQMRKHKRLLPEHLASIRYSLFCGEAMPKSIADSWLSATKNADIVNNLYGPTEATIAFTYYQYTEKDRNATWSILPIGTPFAGLEVAIVDSEMNNGDVGELLLGGDQLTQGYLNNPYKNQLSFVQDVFPALDCTAWYRSGDLVERTPDSGTLLYKGRLDNQIKIQGFRVEVADVEENIRKAMGITDVAVIKQSTNGGDCLAAVITEEIDEQKLIKACQKHLPDYMLPKAVFCIPKLPLNQNGKTDYSTITNIIGEQT</sequence>
<dbReference type="AlphaFoldDB" id="A0A4Y8WJG9"/>
<dbReference type="PANTHER" id="PTHR45527">
    <property type="entry name" value="NONRIBOSOMAL PEPTIDE SYNTHETASE"/>
    <property type="match status" value="1"/>
</dbReference>
<evidence type="ECO:0000313" key="4">
    <source>
        <dbReference type="Proteomes" id="UP000297753"/>
    </source>
</evidence>
<dbReference type="Gene3D" id="3.40.50.12780">
    <property type="entry name" value="N-terminal domain of ligase-like"/>
    <property type="match status" value="1"/>
</dbReference>
<keyword evidence="4" id="KW-1185">Reference proteome</keyword>
<dbReference type="NCBIfam" id="TIGR01733">
    <property type="entry name" value="AA-adenyl-dom"/>
    <property type="match status" value="1"/>
</dbReference>
<dbReference type="GO" id="GO:0044550">
    <property type="term" value="P:secondary metabolite biosynthetic process"/>
    <property type="evidence" value="ECO:0007669"/>
    <property type="project" value="TreeGrafter"/>
</dbReference>
<reference evidence="3 4" key="1">
    <citation type="submission" date="2019-01" db="EMBL/GenBank/DDBJ databases">
        <title>Vibrio BEI176 sp. nov, a marine bacterium isolated from China: eastern marignal seas.</title>
        <authorList>
            <person name="Li B."/>
        </authorList>
    </citation>
    <scope>NUCLEOTIDE SEQUENCE [LARGE SCALE GENOMIC DNA]</scope>
    <source>
        <strain evidence="3 4">BEI176</strain>
    </source>
</reference>